<dbReference type="AlphaFoldDB" id="A0A831NYD1"/>
<dbReference type="CDD" id="cd12797">
    <property type="entry name" value="M23_peptidase"/>
    <property type="match status" value="1"/>
</dbReference>
<feature type="domain" description="M23ase beta-sheet core" evidence="2">
    <location>
        <begin position="296"/>
        <end position="389"/>
    </location>
</feature>
<gene>
    <name evidence="3" type="ORF">ENG92_04135</name>
</gene>
<dbReference type="InterPro" id="IPR011055">
    <property type="entry name" value="Dup_hybrid_motif"/>
</dbReference>
<comment type="caution">
    <text evidence="3">The sequence shown here is derived from an EMBL/GenBank/DDBJ whole genome shotgun (WGS) entry which is preliminary data.</text>
</comment>
<accession>A0A831NYD1</accession>
<dbReference type="GO" id="GO:0004222">
    <property type="term" value="F:metalloendopeptidase activity"/>
    <property type="evidence" value="ECO:0007669"/>
    <property type="project" value="TreeGrafter"/>
</dbReference>
<dbReference type="InterPro" id="IPR050570">
    <property type="entry name" value="Cell_wall_metabolism_enzyme"/>
</dbReference>
<evidence type="ECO:0000313" key="3">
    <source>
        <dbReference type="EMBL" id="HDK38186.1"/>
    </source>
</evidence>
<dbReference type="FunFam" id="2.70.70.10:FF:000003">
    <property type="entry name" value="Murein hydrolase activator EnvC"/>
    <property type="match status" value="1"/>
</dbReference>
<dbReference type="Gene3D" id="6.10.250.3150">
    <property type="match status" value="1"/>
</dbReference>
<dbReference type="Proteomes" id="UP000885822">
    <property type="component" value="Unassembled WGS sequence"/>
</dbReference>
<evidence type="ECO:0000256" key="1">
    <source>
        <dbReference type="SAM" id="Coils"/>
    </source>
</evidence>
<sequence>MKNRKLKLLDGVAGLILCWALLFAGENIAGSGQGESSHEHQLSIQQQKRQQLQESIARLQEAIAETRRKKDSQASELANAERKISQMIVQLRQLAEQRQQLGQRLQKLQQQQETLQQDVAHIRSRLALLLRSAYMAGRQERLKLFLNQQDPDKLSRLLAYHDYISRARARQLQLLTRDLNTIRSVTEQIKQQQSELDQLHIQYQQQKQNLSLRQQQRKQLLQRLDSQLRQQGEKLNRWQEDARQLAKLLEQLQSALQVLDLPEQKGFLERKGKHTWPLSGKLLKTFGSRKIGNLRWDGVIINAAEGQEVRAIHAGRVAWADWLRGYGLLVIIEHGDGYMSLYGNNQSLFKETGDWVETGEVIAEASGGGRLDQMGVYFGIRYQGKALNPVRWCHR</sequence>
<dbReference type="Gene3D" id="2.70.70.10">
    <property type="entry name" value="Glucose Permease (Domain IIA)"/>
    <property type="match status" value="1"/>
</dbReference>
<name>A0A831NYD1_9GAMM</name>
<dbReference type="PANTHER" id="PTHR21666:SF270">
    <property type="entry name" value="MUREIN HYDROLASE ACTIVATOR ENVC"/>
    <property type="match status" value="1"/>
</dbReference>
<dbReference type="EMBL" id="DRCV01000183">
    <property type="protein sequence ID" value="HDK38186.1"/>
    <property type="molecule type" value="Genomic_DNA"/>
</dbReference>
<feature type="coiled-coil region" evidence="1">
    <location>
        <begin position="182"/>
        <end position="255"/>
    </location>
</feature>
<feature type="coiled-coil region" evidence="1">
    <location>
        <begin position="42"/>
        <end position="125"/>
    </location>
</feature>
<organism evidence="3">
    <name type="scientific">Thiolapillus brandeum</name>
    <dbReference type="NCBI Taxonomy" id="1076588"/>
    <lineage>
        <taxon>Bacteria</taxon>
        <taxon>Pseudomonadati</taxon>
        <taxon>Pseudomonadota</taxon>
        <taxon>Gammaproteobacteria</taxon>
        <taxon>Chromatiales</taxon>
        <taxon>Sedimenticolaceae</taxon>
        <taxon>Thiolapillus</taxon>
    </lineage>
</organism>
<dbReference type="InterPro" id="IPR016047">
    <property type="entry name" value="M23ase_b-sheet_dom"/>
</dbReference>
<dbReference type="Pfam" id="PF01551">
    <property type="entry name" value="Peptidase_M23"/>
    <property type="match status" value="1"/>
</dbReference>
<proteinExistence type="predicted"/>
<keyword evidence="1" id="KW-0175">Coiled coil</keyword>
<protein>
    <submittedName>
        <fullName evidence="3">Peptidase M23</fullName>
    </submittedName>
</protein>
<dbReference type="PANTHER" id="PTHR21666">
    <property type="entry name" value="PEPTIDASE-RELATED"/>
    <property type="match status" value="1"/>
</dbReference>
<dbReference type="SUPFAM" id="SSF51261">
    <property type="entry name" value="Duplicated hybrid motif"/>
    <property type="match status" value="1"/>
</dbReference>
<evidence type="ECO:0000259" key="2">
    <source>
        <dbReference type="Pfam" id="PF01551"/>
    </source>
</evidence>
<reference evidence="3" key="1">
    <citation type="journal article" date="2020" name="mSystems">
        <title>Genome- and Community-Level Interaction Insights into Carbon Utilization and Element Cycling Functions of Hydrothermarchaeota in Hydrothermal Sediment.</title>
        <authorList>
            <person name="Zhou Z."/>
            <person name="Liu Y."/>
            <person name="Xu W."/>
            <person name="Pan J."/>
            <person name="Luo Z.H."/>
            <person name="Li M."/>
        </authorList>
    </citation>
    <scope>NUCLEOTIDE SEQUENCE [LARGE SCALE GENOMIC DNA]</scope>
    <source>
        <strain evidence="3">HyVt-26</strain>
    </source>
</reference>